<sequence length="206" mass="23016">MNKKQKQKLQSLKLVIHECQKLLVSAERMLLEINGEETEPKKQDLSLGSQEIEAPHFLALNHLEDEDVIEGIFNGREMKGQNGEIYPVPENYASKSRILEGDRLKLTITREGRFIFKQIGPLPRESLKGFLHYAPEEDQYSVLAEGKSYKVLSAPVTYFNGEVGDEAAITVPLGRGSSWAAIEAILKDGAESVKTPVALKPKLEEI</sequence>
<evidence type="ECO:0000313" key="2">
    <source>
        <dbReference type="Proteomes" id="UP000178315"/>
    </source>
</evidence>
<evidence type="ECO:0008006" key="3">
    <source>
        <dbReference type="Google" id="ProtNLM"/>
    </source>
</evidence>
<dbReference type="AlphaFoldDB" id="A0A1G2ACP9"/>
<protein>
    <recommendedName>
        <fullName evidence="3">50S ribosomal protein L7/L12</fullName>
    </recommendedName>
</protein>
<dbReference type="Proteomes" id="UP000178315">
    <property type="component" value="Unassembled WGS sequence"/>
</dbReference>
<name>A0A1G2ACP9_9BACT</name>
<accession>A0A1G2ACP9</accession>
<reference evidence="1 2" key="1">
    <citation type="journal article" date="2016" name="Nat. Commun.">
        <title>Thousands of microbial genomes shed light on interconnected biogeochemical processes in an aquifer system.</title>
        <authorList>
            <person name="Anantharaman K."/>
            <person name="Brown C.T."/>
            <person name="Hug L.A."/>
            <person name="Sharon I."/>
            <person name="Castelle C.J."/>
            <person name="Probst A.J."/>
            <person name="Thomas B.C."/>
            <person name="Singh A."/>
            <person name="Wilkins M.J."/>
            <person name="Karaoz U."/>
            <person name="Brodie E.L."/>
            <person name="Williams K.H."/>
            <person name="Hubbard S.S."/>
            <person name="Banfield J.F."/>
        </authorList>
    </citation>
    <scope>NUCLEOTIDE SEQUENCE [LARGE SCALE GENOMIC DNA]</scope>
</reference>
<gene>
    <name evidence="1" type="ORF">A3H61_02585</name>
</gene>
<proteinExistence type="predicted"/>
<organism evidence="1 2">
    <name type="scientific">Candidatus Jacksonbacteria bacterium RIFCSPLOWO2_02_FULL_44_20</name>
    <dbReference type="NCBI Taxonomy" id="1798460"/>
    <lineage>
        <taxon>Bacteria</taxon>
        <taxon>Candidatus Jacksoniibacteriota</taxon>
    </lineage>
</organism>
<dbReference type="EMBL" id="MHJU01000007">
    <property type="protein sequence ID" value="OGY73810.1"/>
    <property type="molecule type" value="Genomic_DNA"/>
</dbReference>
<evidence type="ECO:0000313" key="1">
    <source>
        <dbReference type="EMBL" id="OGY73810.1"/>
    </source>
</evidence>
<comment type="caution">
    <text evidence="1">The sequence shown here is derived from an EMBL/GenBank/DDBJ whole genome shotgun (WGS) entry which is preliminary data.</text>
</comment>